<comment type="similarity">
    <text evidence="2">Belongs to the nitroreductase family.</text>
</comment>
<evidence type="ECO:0000256" key="2">
    <source>
        <dbReference type="ARBA" id="ARBA00007118"/>
    </source>
</evidence>
<protein>
    <recommendedName>
        <fullName evidence="6">Nitroreductase domain-containing protein</fullName>
    </recommendedName>
</protein>
<dbReference type="Pfam" id="PF00881">
    <property type="entry name" value="Nitroreductase"/>
    <property type="match status" value="2"/>
</dbReference>
<dbReference type="InterPro" id="IPR029479">
    <property type="entry name" value="Nitroreductase"/>
</dbReference>
<evidence type="ECO:0000313" key="8">
    <source>
        <dbReference type="Proteomes" id="UP000178230"/>
    </source>
</evidence>
<feature type="domain" description="Nitroreductase" evidence="6">
    <location>
        <begin position="7"/>
        <end position="67"/>
    </location>
</feature>
<proteinExistence type="inferred from homology"/>
<dbReference type="GO" id="GO:0016491">
    <property type="term" value="F:oxidoreductase activity"/>
    <property type="evidence" value="ECO:0007669"/>
    <property type="project" value="UniProtKB-KW"/>
</dbReference>
<dbReference type="Gene3D" id="3.40.109.10">
    <property type="entry name" value="NADH Oxidase"/>
    <property type="match status" value="1"/>
</dbReference>
<comment type="cofactor">
    <cofactor evidence="1">
        <name>FMN</name>
        <dbReference type="ChEBI" id="CHEBI:58210"/>
    </cofactor>
</comment>
<comment type="caution">
    <text evidence="7">The sequence shown here is derived from an EMBL/GenBank/DDBJ whole genome shotgun (WGS) entry which is preliminary data.</text>
</comment>
<evidence type="ECO:0000256" key="5">
    <source>
        <dbReference type="ARBA" id="ARBA00023002"/>
    </source>
</evidence>
<accession>A0A1F5YHK6</accession>
<dbReference type="InterPro" id="IPR000415">
    <property type="entry name" value="Nitroreductase-like"/>
</dbReference>
<dbReference type="SUPFAM" id="SSF55469">
    <property type="entry name" value="FMN-dependent nitroreductase-like"/>
    <property type="match status" value="1"/>
</dbReference>
<evidence type="ECO:0000313" key="7">
    <source>
        <dbReference type="EMBL" id="OGF99660.1"/>
    </source>
</evidence>
<sequence>MDFLEVVRKRKTVRKYIVGKVISDKDIRKILDIINLAPSAKNLQSFKVLVVKSPKKRLEVAKACYNQRSDFVQNASLILVFCSDPGLSIDNFGQRGEFYSLQDATIAASFALLAITECGYSSCWIGNFKEKELQKVLSSKLHPIAIITVGYPDENPERKPRKALTELAQYF</sequence>
<keyword evidence="5" id="KW-0560">Oxidoreductase</keyword>
<evidence type="ECO:0000256" key="1">
    <source>
        <dbReference type="ARBA" id="ARBA00001917"/>
    </source>
</evidence>
<evidence type="ECO:0000256" key="3">
    <source>
        <dbReference type="ARBA" id="ARBA00022630"/>
    </source>
</evidence>
<dbReference type="PANTHER" id="PTHR43673">
    <property type="entry name" value="NAD(P)H NITROREDUCTASE YDGI-RELATED"/>
    <property type="match status" value="1"/>
</dbReference>
<feature type="domain" description="Nitroreductase" evidence="6">
    <location>
        <begin position="68"/>
        <end position="151"/>
    </location>
</feature>
<dbReference type="EMBL" id="MFIY01000045">
    <property type="protein sequence ID" value="OGF99660.1"/>
    <property type="molecule type" value="Genomic_DNA"/>
</dbReference>
<evidence type="ECO:0000256" key="4">
    <source>
        <dbReference type="ARBA" id="ARBA00022643"/>
    </source>
</evidence>
<dbReference type="AlphaFoldDB" id="A0A1F5YHK6"/>
<keyword evidence="3" id="KW-0285">Flavoprotein</keyword>
<name>A0A1F5YHK6_9BACT</name>
<evidence type="ECO:0000259" key="6">
    <source>
        <dbReference type="Pfam" id="PF00881"/>
    </source>
</evidence>
<reference evidence="7 8" key="1">
    <citation type="journal article" date="2016" name="Nat. Commun.">
        <title>Thousands of microbial genomes shed light on interconnected biogeochemical processes in an aquifer system.</title>
        <authorList>
            <person name="Anantharaman K."/>
            <person name="Brown C.T."/>
            <person name="Hug L.A."/>
            <person name="Sharon I."/>
            <person name="Castelle C.J."/>
            <person name="Probst A.J."/>
            <person name="Thomas B.C."/>
            <person name="Singh A."/>
            <person name="Wilkins M.J."/>
            <person name="Karaoz U."/>
            <person name="Brodie E.L."/>
            <person name="Williams K.H."/>
            <person name="Hubbard S.S."/>
            <person name="Banfield J.F."/>
        </authorList>
    </citation>
    <scope>NUCLEOTIDE SEQUENCE [LARGE SCALE GENOMIC DNA]</scope>
</reference>
<dbReference type="Proteomes" id="UP000178230">
    <property type="component" value="Unassembled WGS sequence"/>
</dbReference>
<dbReference type="PANTHER" id="PTHR43673:SF2">
    <property type="entry name" value="NITROREDUCTASE"/>
    <property type="match status" value="1"/>
</dbReference>
<keyword evidence="4" id="KW-0288">FMN</keyword>
<gene>
    <name evidence="7" type="ORF">A2Y99_01325</name>
</gene>
<organism evidence="7 8">
    <name type="scientific">Candidatus Gottesmanbacteria bacterium RBG_13_37_7</name>
    <dbReference type="NCBI Taxonomy" id="1798369"/>
    <lineage>
        <taxon>Bacteria</taxon>
        <taxon>Candidatus Gottesmaniibacteriota</taxon>
    </lineage>
</organism>